<dbReference type="EMBL" id="LFOE01000041">
    <property type="protein sequence ID" value="OBY30045.1"/>
    <property type="molecule type" value="Genomic_DNA"/>
</dbReference>
<keyword evidence="1" id="KW-0812">Transmembrane</keyword>
<sequence>MADKRLELAYDAAQKALAMQDATLGNFRTRANNLLATAALFTTFSTAVGLINTDEDKGPVLPAWGAFLLLLVLLFLAFFVLRVLWPEENWPYGPSAKEILARCDAGDDEDAVRKYVTDKMIEGLASNRTKLESRQNSFKLAALLLVVEVVLLVALLAF</sequence>
<feature type="transmembrane region" description="Helical" evidence="1">
    <location>
        <begin position="138"/>
        <end position="157"/>
    </location>
</feature>
<feature type="transmembrane region" description="Helical" evidence="1">
    <location>
        <begin position="34"/>
        <end position="51"/>
    </location>
</feature>
<comment type="caution">
    <text evidence="2">The sequence shown here is derived from an EMBL/GenBank/DDBJ whole genome shotgun (WGS) entry which is preliminary data.</text>
</comment>
<dbReference type="Proteomes" id="UP000092668">
    <property type="component" value="Unassembled WGS sequence"/>
</dbReference>
<evidence type="ECO:0000313" key="2">
    <source>
        <dbReference type="EMBL" id="OBY30045.1"/>
    </source>
</evidence>
<gene>
    <name evidence="2" type="ORF">ACT18_19915</name>
</gene>
<protein>
    <submittedName>
        <fullName evidence="2">Uncharacterized protein</fullName>
    </submittedName>
</protein>
<dbReference type="AlphaFoldDB" id="A0A1B8SBD3"/>
<feature type="transmembrane region" description="Helical" evidence="1">
    <location>
        <begin position="63"/>
        <end position="85"/>
    </location>
</feature>
<dbReference type="RefSeq" id="WP_065289268.1">
    <property type="nucleotide sequence ID" value="NZ_LFOE01000041.1"/>
</dbReference>
<proteinExistence type="predicted"/>
<evidence type="ECO:0000256" key="1">
    <source>
        <dbReference type="SAM" id="Phobius"/>
    </source>
</evidence>
<organism evidence="2 3">
    <name type="scientific">Mycolicibacter kumamotonensis</name>
    <dbReference type="NCBI Taxonomy" id="354243"/>
    <lineage>
        <taxon>Bacteria</taxon>
        <taxon>Bacillati</taxon>
        <taxon>Actinomycetota</taxon>
        <taxon>Actinomycetes</taxon>
        <taxon>Mycobacteriales</taxon>
        <taxon>Mycobacteriaceae</taxon>
        <taxon>Mycolicibacter</taxon>
    </lineage>
</organism>
<accession>A0A1B8SBD3</accession>
<dbReference type="OrthoDB" id="5195095at2"/>
<keyword evidence="3" id="KW-1185">Reference proteome</keyword>
<reference evidence="2 3" key="1">
    <citation type="submission" date="2015-06" db="EMBL/GenBank/DDBJ databases">
        <title>Genome sequence of Mycobacterium kumamotonense strain Roo.</title>
        <authorList>
            <person name="Greninger A.L."/>
            <person name="Cunningham G."/>
            <person name="Miller S."/>
        </authorList>
    </citation>
    <scope>NUCLEOTIDE SEQUENCE [LARGE SCALE GENOMIC DNA]</scope>
    <source>
        <strain evidence="2 3">Roo</strain>
    </source>
</reference>
<evidence type="ECO:0000313" key="3">
    <source>
        <dbReference type="Proteomes" id="UP000092668"/>
    </source>
</evidence>
<keyword evidence="1" id="KW-0472">Membrane</keyword>
<name>A0A1B8SBD3_9MYCO</name>
<keyword evidence="1" id="KW-1133">Transmembrane helix</keyword>